<gene>
    <name evidence="2" type="ORF">G6034_13420</name>
</gene>
<keyword evidence="3" id="KW-1185">Reference proteome</keyword>
<dbReference type="AlphaFoldDB" id="A0A7Y7II37"/>
<protein>
    <submittedName>
        <fullName evidence="2">Uncharacterized protein</fullName>
    </submittedName>
</protein>
<evidence type="ECO:0000313" key="3">
    <source>
        <dbReference type="Proteomes" id="UP000543556"/>
    </source>
</evidence>
<dbReference type="Proteomes" id="UP000543556">
    <property type="component" value="Unassembled WGS sequence"/>
</dbReference>
<accession>A0A7Y7II37</accession>
<organism evidence="2 3">
    <name type="scientific">Arthrobacter wenxiniae</name>
    <dbReference type="NCBI Taxonomy" id="2713570"/>
    <lineage>
        <taxon>Bacteria</taxon>
        <taxon>Bacillati</taxon>
        <taxon>Actinomycetota</taxon>
        <taxon>Actinomycetes</taxon>
        <taxon>Micrococcales</taxon>
        <taxon>Micrococcaceae</taxon>
        <taxon>Arthrobacter</taxon>
    </lineage>
</organism>
<feature type="compositionally biased region" description="Polar residues" evidence="1">
    <location>
        <begin position="1"/>
        <end position="11"/>
    </location>
</feature>
<sequence>MAKQQLSQEVQPAQPGKLRDQPEDVVRINRTNPQIRHRGLIFRVPIHTVGGHQLVTTATAFTMFSTLDGEEGLYFPLPVRVASSKRLMPLWQVHRASVREPRPAWMLKR</sequence>
<evidence type="ECO:0000313" key="2">
    <source>
        <dbReference type="EMBL" id="NVM95886.1"/>
    </source>
</evidence>
<name>A0A7Y7II37_9MICC</name>
<reference evidence="2 3" key="1">
    <citation type="submission" date="2020-02" db="EMBL/GenBank/DDBJ databases">
        <title>Genome sequence of strain AETb3-4.</title>
        <authorList>
            <person name="Gao J."/>
            <person name="Zhang X."/>
        </authorList>
    </citation>
    <scope>NUCLEOTIDE SEQUENCE [LARGE SCALE GENOMIC DNA]</scope>
    <source>
        <strain evidence="2 3">AETb3-4</strain>
    </source>
</reference>
<feature type="region of interest" description="Disordered" evidence="1">
    <location>
        <begin position="1"/>
        <end position="22"/>
    </location>
</feature>
<evidence type="ECO:0000256" key="1">
    <source>
        <dbReference type="SAM" id="MobiDB-lite"/>
    </source>
</evidence>
<comment type="caution">
    <text evidence="2">The sequence shown here is derived from an EMBL/GenBank/DDBJ whole genome shotgun (WGS) entry which is preliminary data.</text>
</comment>
<dbReference type="EMBL" id="JAAMFM010000021">
    <property type="protein sequence ID" value="NVM95886.1"/>
    <property type="molecule type" value="Genomic_DNA"/>
</dbReference>
<proteinExistence type="predicted"/>
<dbReference type="RefSeq" id="WP_176635612.1">
    <property type="nucleotide sequence ID" value="NZ_JAAMFM010000021.1"/>
</dbReference>